<organism evidence="1 2">
    <name type="scientific">Portunus trituberculatus</name>
    <name type="common">Swimming crab</name>
    <name type="synonym">Neptunus trituberculatus</name>
    <dbReference type="NCBI Taxonomy" id="210409"/>
    <lineage>
        <taxon>Eukaryota</taxon>
        <taxon>Metazoa</taxon>
        <taxon>Ecdysozoa</taxon>
        <taxon>Arthropoda</taxon>
        <taxon>Crustacea</taxon>
        <taxon>Multicrustacea</taxon>
        <taxon>Malacostraca</taxon>
        <taxon>Eumalacostraca</taxon>
        <taxon>Eucarida</taxon>
        <taxon>Decapoda</taxon>
        <taxon>Pleocyemata</taxon>
        <taxon>Brachyura</taxon>
        <taxon>Eubrachyura</taxon>
        <taxon>Portunoidea</taxon>
        <taxon>Portunidae</taxon>
        <taxon>Portuninae</taxon>
        <taxon>Portunus</taxon>
    </lineage>
</organism>
<gene>
    <name evidence="1" type="ORF">E2C01_068337</name>
</gene>
<dbReference type="AlphaFoldDB" id="A0A5B7HVI6"/>
<keyword evidence="2" id="KW-1185">Reference proteome</keyword>
<reference evidence="1 2" key="1">
    <citation type="submission" date="2019-05" db="EMBL/GenBank/DDBJ databases">
        <title>Another draft genome of Portunus trituberculatus and its Hox gene families provides insights of decapod evolution.</title>
        <authorList>
            <person name="Jeong J.-H."/>
            <person name="Song I."/>
            <person name="Kim S."/>
            <person name="Choi T."/>
            <person name="Kim D."/>
            <person name="Ryu S."/>
            <person name="Kim W."/>
        </authorList>
    </citation>
    <scope>NUCLEOTIDE SEQUENCE [LARGE SCALE GENOMIC DNA]</scope>
    <source>
        <tissue evidence="1">Muscle</tissue>
    </source>
</reference>
<sequence length="58" mass="6298">MRGEVRISSLVEREDSKISSFFGRRGAARSEATPLAGARAKHPNSLLKSALKTCHGRC</sequence>
<proteinExistence type="predicted"/>
<dbReference type="Proteomes" id="UP000324222">
    <property type="component" value="Unassembled WGS sequence"/>
</dbReference>
<evidence type="ECO:0000313" key="1">
    <source>
        <dbReference type="EMBL" id="MPC73993.1"/>
    </source>
</evidence>
<name>A0A5B7HVI6_PORTR</name>
<evidence type="ECO:0000313" key="2">
    <source>
        <dbReference type="Proteomes" id="UP000324222"/>
    </source>
</evidence>
<dbReference type="EMBL" id="VSRR010038004">
    <property type="protein sequence ID" value="MPC73993.1"/>
    <property type="molecule type" value="Genomic_DNA"/>
</dbReference>
<comment type="caution">
    <text evidence="1">The sequence shown here is derived from an EMBL/GenBank/DDBJ whole genome shotgun (WGS) entry which is preliminary data.</text>
</comment>
<accession>A0A5B7HVI6</accession>
<protein>
    <submittedName>
        <fullName evidence="1">Uncharacterized protein</fullName>
    </submittedName>
</protein>